<dbReference type="GO" id="GO:0005524">
    <property type="term" value="F:ATP binding"/>
    <property type="evidence" value="ECO:0007669"/>
    <property type="project" value="UniProtKB-KW"/>
</dbReference>
<keyword evidence="6" id="KW-0548">Nucleotidyltransferase</keyword>
<evidence type="ECO:0000256" key="8">
    <source>
        <dbReference type="ARBA" id="ARBA00022827"/>
    </source>
</evidence>
<proteinExistence type="predicted"/>
<dbReference type="VEuPathDB" id="FungiDB:CAGL0K01397g"/>
<evidence type="ECO:0000313" key="15">
    <source>
        <dbReference type="Proteomes" id="UP000054886"/>
    </source>
</evidence>
<dbReference type="Proteomes" id="UP000054886">
    <property type="component" value="Unassembled WGS sequence"/>
</dbReference>
<dbReference type="VEuPathDB" id="FungiDB:GWK60_K01243"/>
<evidence type="ECO:0000256" key="5">
    <source>
        <dbReference type="ARBA" id="ARBA00022679"/>
    </source>
</evidence>
<dbReference type="EC" id="2.7.7.2" evidence="2"/>
<evidence type="ECO:0000313" key="14">
    <source>
        <dbReference type="EMBL" id="KTA96485.1"/>
    </source>
</evidence>
<organism evidence="14 15">
    <name type="scientific">Candida glabrata</name>
    <name type="common">Yeast</name>
    <name type="synonym">Torulopsis glabrata</name>
    <dbReference type="NCBI Taxonomy" id="5478"/>
    <lineage>
        <taxon>Eukaryota</taxon>
        <taxon>Fungi</taxon>
        <taxon>Dikarya</taxon>
        <taxon>Ascomycota</taxon>
        <taxon>Saccharomycotina</taxon>
        <taxon>Saccharomycetes</taxon>
        <taxon>Saccharomycetales</taxon>
        <taxon>Saccharomycetaceae</taxon>
        <taxon>Nakaseomyces</taxon>
    </lineage>
</organism>
<dbReference type="PANTHER" id="PTHR23293:SF9">
    <property type="entry name" value="FAD SYNTHASE"/>
    <property type="match status" value="1"/>
</dbReference>
<keyword evidence="9" id="KW-0067">ATP-binding</keyword>
<dbReference type="GO" id="GO:0006747">
    <property type="term" value="P:FAD biosynthetic process"/>
    <property type="evidence" value="ECO:0007669"/>
    <property type="project" value="EnsemblFungi"/>
</dbReference>
<dbReference type="AlphaFoldDB" id="A0A0W0DCK6"/>
<dbReference type="EMBL" id="LLZZ01000172">
    <property type="protein sequence ID" value="KTA96485.1"/>
    <property type="molecule type" value="Genomic_DNA"/>
</dbReference>
<keyword evidence="4" id="KW-0288">FMN</keyword>
<comment type="pathway">
    <text evidence="1">Cofactor biosynthesis; FAD biosynthesis; FAD from FMN: step 1/1.</text>
</comment>
<dbReference type="PhylomeDB" id="A0A0W0DCK6"/>
<dbReference type="SMR" id="A0A0W0DCK6"/>
<dbReference type="PANTHER" id="PTHR23293">
    <property type="entry name" value="FAD SYNTHETASE-RELATED FMN ADENYLYLTRANSFERASE"/>
    <property type="match status" value="1"/>
</dbReference>
<feature type="domain" description="Phosphoadenosine phosphosulphate reductase" evidence="13">
    <location>
        <begin position="57"/>
        <end position="230"/>
    </location>
</feature>
<keyword evidence="5" id="KW-0808">Transferase</keyword>
<dbReference type="GO" id="GO:0003919">
    <property type="term" value="F:FMN adenylyltransferase activity"/>
    <property type="evidence" value="ECO:0007669"/>
    <property type="project" value="UniProtKB-EC"/>
</dbReference>
<dbReference type="CDD" id="cd23948">
    <property type="entry name" value="FAD_synthase"/>
    <property type="match status" value="1"/>
</dbReference>
<evidence type="ECO:0000259" key="13">
    <source>
        <dbReference type="Pfam" id="PF01507"/>
    </source>
</evidence>
<name>A0A0W0DCK6_CANGB</name>
<keyword evidence="8" id="KW-0274">FAD</keyword>
<protein>
    <recommendedName>
        <fullName evidence="2">FAD synthase</fullName>
        <ecNumber evidence="2">2.7.7.2</ecNumber>
    </recommendedName>
    <alternativeName>
        <fullName evidence="10">FAD pyrophosphorylase</fullName>
    </alternativeName>
    <alternativeName>
        <fullName evidence="11">FMN adenylyltransferase</fullName>
    </alternativeName>
</protein>
<evidence type="ECO:0000256" key="2">
    <source>
        <dbReference type="ARBA" id="ARBA00012393"/>
    </source>
</evidence>
<dbReference type="VEuPathDB" id="FungiDB:GVI51_K01243"/>
<comment type="catalytic activity">
    <reaction evidence="12">
        <text>FMN + ATP + H(+) = FAD + diphosphate</text>
        <dbReference type="Rhea" id="RHEA:17237"/>
        <dbReference type="ChEBI" id="CHEBI:15378"/>
        <dbReference type="ChEBI" id="CHEBI:30616"/>
        <dbReference type="ChEBI" id="CHEBI:33019"/>
        <dbReference type="ChEBI" id="CHEBI:57692"/>
        <dbReference type="ChEBI" id="CHEBI:58210"/>
        <dbReference type="EC" id="2.7.7.2"/>
    </reaction>
</comment>
<evidence type="ECO:0000256" key="12">
    <source>
        <dbReference type="ARBA" id="ARBA00049494"/>
    </source>
</evidence>
<evidence type="ECO:0000256" key="4">
    <source>
        <dbReference type="ARBA" id="ARBA00022643"/>
    </source>
</evidence>
<gene>
    <name evidence="14" type="ORF">AO440_003310</name>
</gene>
<dbReference type="Pfam" id="PF01507">
    <property type="entry name" value="PAPS_reduct"/>
    <property type="match status" value="1"/>
</dbReference>
<dbReference type="InterPro" id="IPR002500">
    <property type="entry name" value="PAPS_reduct_dom"/>
</dbReference>
<evidence type="ECO:0000256" key="3">
    <source>
        <dbReference type="ARBA" id="ARBA00022630"/>
    </source>
</evidence>
<evidence type="ECO:0000256" key="9">
    <source>
        <dbReference type="ARBA" id="ARBA00022840"/>
    </source>
</evidence>
<evidence type="ECO:0000256" key="7">
    <source>
        <dbReference type="ARBA" id="ARBA00022741"/>
    </source>
</evidence>
<keyword evidence="3" id="KW-0285">Flavoprotein</keyword>
<accession>A0A0W0DCK6</accession>
<evidence type="ECO:0000256" key="6">
    <source>
        <dbReference type="ARBA" id="ARBA00022695"/>
    </source>
</evidence>
<evidence type="ECO:0000256" key="1">
    <source>
        <dbReference type="ARBA" id="ARBA00004726"/>
    </source>
</evidence>
<dbReference type="VEuPathDB" id="FungiDB:B1J91_K01397g"/>
<sequence length="304" mass="35586">MRLGDAAELCYNLTSSYLQIAAESDSIIAQTQRAINTTKSILINETFPKWSPLNGEISFSYNGGKDCQVLLLLYLSCLWEYYIVKLSQSQFDGKFHRFPLTKLPTVFIDHDDTFKTLENFIEETSLRYSLSLYESDRDKCETMAEAFETFLQVFPETKAIVIGIRHTDPFGEHLKPIQKTDANWPDFYRLQPLLHWNLANIWSFLLYSNEPICELYRYGFTSLGNVEETLPNPHLRKDKNSTPLKLNFEWEIENRYKHNEVTKAEPIPIADEDLVKIENLHEDYYPGWYLVDDKLERAGRIKKK</sequence>
<evidence type="ECO:0000256" key="10">
    <source>
        <dbReference type="ARBA" id="ARBA00031145"/>
    </source>
</evidence>
<dbReference type="InterPro" id="IPR014729">
    <property type="entry name" value="Rossmann-like_a/b/a_fold"/>
</dbReference>
<comment type="caution">
    <text evidence="14">The sequence shown here is derived from an EMBL/GenBank/DDBJ whole genome shotgun (WGS) entry which is preliminary data.</text>
</comment>
<dbReference type="GO" id="GO:0005737">
    <property type="term" value="C:cytoplasm"/>
    <property type="evidence" value="ECO:0007669"/>
    <property type="project" value="EnsemblFungi"/>
</dbReference>
<keyword evidence="7" id="KW-0547">Nucleotide-binding</keyword>
<dbReference type="SUPFAM" id="SSF52402">
    <property type="entry name" value="Adenine nucleotide alpha hydrolases-like"/>
    <property type="match status" value="1"/>
</dbReference>
<dbReference type="FunFam" id="3.40.50.620:FF:000245">
    <property type="entry name" value="FAD synthetase"/>
    <property type="match status" value="1"/>
</dbReference>
<dbReference type="OMA" id="TVFIDQE"/>
<dbReference type="VEuPathDB" id="FungiDB:GW608_K01243"/>
<evidence type="ECO:0000256" key="11">
    <source>
        <dbReference type="ARBA" id="ARBA00031871"/>
    </source>
</evidence>
<dbReference type="Gene3D" id="3.40.50.620">
    <property type="entry name" value="HUPs"/>
    <property type="match status" value="1"/>
</dbReference>
<reference evidence="14 15" key="1">
    <citation type="submission" date="2015-10" db="EMBL/GenBank/DDBJ databases">
        <title>Draft genomes sequences of Candida glabrata isolates 1A, 1B, 2A, 2B, 3A and 3B.</title>
        <authorList>
            <person name="Haavelsrud O.E."/>
            <person name="Gaustad P."/>
        </authorList>
    </citation>
    <scope>NUCLEOTIDE SEQUENCE [LARGE SCALE GENOMIC DNA]</scope>
    <source>
        <strain evidence="14">910700640</strain>
    </source>
</reference>